<dbReference type="AlphaFoldDB" id="A0A4P2QM02"/>
<protein>
    <recommendedName>
        <fullName evidence="4">Secreted protein</fullName>
    </recommendedName>
</protein>
<dbReference type="Proteomes" id="UP000295497">
    <property type="component" value="Chromosome"/>
</dbReference>
<keyword evidence="1" id="KW-0732">Signal</keyword>
<name>A0A4P2QM02_SORCE</name>
<feature type="signal peptide" evidence="1">
    <location>
        <begin position="1"/>
        <end position="26"/>
    </location>
</feature>
<accession>A0A4P2QM02</accession>
<dbReference type="RefSeq" id="WP_129574754.1">
    <property type="nucleotide sequence ID" value="NZ_CP012672.1"/>
</dbReference>
<gene>
    <name evidence="2" type="ORF">SOCE836_029800</name>
</gene>
<proteinExistence type="predicted"/>
<evidence type="ECO:0000313" key="3">
    <source>
        <dbReference type="Proteomes" id="UP000295497"/>
    </source>
</evidence>
<organism evidence="2 3">
    <name type="scientific">Sorangium cellulosum</name>
    <name type="common">Polyangium cellulosum</name>
    <dbReference type="NCBI Taxonomy" id="56"/>
    <lineage>
        <taxon>Bacteria</taxon>
        <taxon>Pseudomonadati</taxon>
        <taxon>Myxococcota</taxon>
        <taxon>Polyangia</taxon>
        <taxon>Polyangiales</taxon>
        <taxon>Polyangiaceae</taxon>
        <taxon>Sorangium</taxon>
    </lineage>
</organism>
<sequence>MKFDKIKIVAAVVALASVAVAGSAVAGDTYHAEVFIDTVASEASGTAYGARTSSNSEEMIHCAVYGYSSGSASVRCFAANAAGVFKECSSSSAGIVNAVQAISDYSAISFSWNAQGTCTSVSVHTGSRFLP</sequence>
<evidence type="ECO:0000256" key="1">
    <source>
        <dbReference type="SAM" id="SignalP"/>
    </source>
</evidence>
<feature type="chain" id="PRO_5020299276" description="Secreted protein" evidence="1">
    <location>
        <begin position="27"/>
        <end position="131"/>
    </location>
</feature>
<reference evidence="2 3" key="1">
    <citation type="submission" date="2015-09" db="EMBL/GenBank/DDBJ databases">
        <title>Sorangium comparison.</title>
        <authorList>
            <person name="Zaburannyi N."/>
            <person name="Bunk B."/>
            <person name="Overmann J."/>
            <person name="Mueller R."/>
        </authorList>
    </citation>
    <scope>NUCLEOTIDE SEQUENCE [LARGE SCALE GENOMIC DNA]</scope>
    <source>
        <strain evidence="2 3">So ce836</strain>
    </source>
</reference>
<evidence type="ECO:0000313" key="2">
    <source>
        <dbReference type="EMBL" id="AUX30866.1"/>
    </source>
</evidence>
<evidence type="ECO:0008006" key="4">
    <source>
        <dbReference type="Google" id="ProtNLM"/>
    </source>
</evidence>
<dbReference type="EMBL" id="CP012672">
    <property type="protein sequence ID" value="AUX30866.1"/>
    <property type="molecule type" value="Genomic_DNA"/>
</dbReference>